<evidence type="ECO:0000313" key="3">
    <source>
        <dbReference type="Proteomes" id="UP000245697"/>
    </source>
</evidence>
<keyword evidence="1" id="KW-0472">Membrane</keyword>
<comment type="caution">
    <text evidence="2">The sequence shown here is derived from an EMBL/GenBank/DDBJ whole genome shotgun (WGS) entry which is preliminary data.</text>
</comment>
<name>A0A316FDK4_9ACTN</name>
<dbReference type="AlphaFoldDB" id="A0A316FDK4"/>
<dbReference type="EMBL" id="QGGR01000008">
    <property type="protein sequence ID" value="PWK46961.1"/>
    <property type="molecule type" value="Genomic_DNA"/>
</dbReference>
<sequence>MAAWNDTRLEQLVRDAAPAPRLGTDDEVTGLLRQLAADVVTSQPQAHTGLRGTLTRWRKLLIAPVAVGVLAVTAAAGYAIWHDSGSAGFEQAVDGHTARLELPPGTDRAAYAAQLRQQGQDKQVTLSDLATQSMAEHYAVCAWLTAWDRRHAAGDSAGQAQAVAALRRAIEAPAMTATDGGGVIANLQQVATAAARGDRRPVTRELQANCTAAGLDGIR</sequence>
<accession>A0A316FDK4</accession>
<organism evidence="2 3">
    <name type="scientific">Actinoplanes xinjiangensis</name>
    <dbReference type="NCBI Taxonomy" id="512350"/>
    <lineage>
        <taxon>Bacteria</taxon>
        <taxon>Bacillati</taxon>
        <taxon>Actinomycetota</taxon>
        <taxon>Actinomycetes</taxon>
        <taxon>Micromonosporales</taxon>
        <taxon>Micromonosporaceae</taxon>
        <taxon>Actinoplanes</taxon>
    </lineage>
</organism>
<keyword evidence="3" id="KW-1185">Reference proteome</keyword>
<proteinExistence type="predicted"/>
<feature type="transmembrane region" description="Helical" evidence="1">
    <location>
        <begin position="60"/>
        <end position="81"/>
    </location>
</feature>
<protein>
    <submittedName>
        <fullName evidence="2">Uncharacterized protein</fullName>
    </submittedName>
</protein>
<keyword evidence="1" id="KW-1133">Transmembrane helix</keyword>
<evidence type="ECO:0000256" key="1">
    <source>
        <dbReference type="SAM" id="Phobius"/>
    </source>
</evidence>
<evidence type="ECO:0000313" key="2">
    <source>
        <dbReference type="EMBL" id="PWK46961.1"/>
    </source>
</evidence>
<dbReference type="Proteomes" id="UP000245697">
    <property type="component" value="Unassembled WGS sequence"/>
</dbReference>
<gene>
    <name evidence="2" type="ORF">BC793_10875</name>
</gene>
<reference evidence="2 3" key="1">
    <citation type="submission" date="2018-05" db="EMBL/GenBank/DDBJ databases">
        <title>Genomic Encyclopedia of Archaeal and Bacterial Type Strains, Phase II (KMG-II): from individual species to whole genera.</title>
        <authorList>
            <person name="Goeker M."/>
        </authorList>
    </citation>
    <scope>NUCLEOTIDE SEQUENCE [LARGE SCALE GENOMIC DNA]</scope>
    <source>
        <strain evidence="2 3">DSM 45184</strain>
    </source>
</reference>
<keyword evidence="1" id="KW-0812">Transmembrane</keyword>